<organism evidence="2 3">
    <name type="scientific">Litoreibacter halocynthiae</name>
    <dbReference type="NCBI Taxonomy" id="1242689"/>
    <lineage>
        <taxon>Bacteria</taxon>
        <taxon>Pseudomonadati</taxon>
        <taxon>Pseudomonadota</taxon>
        <taxon>Alphaproteobacteria</taxon>
        <taxon>Rhodobacterales</taxon>
        <taxon>Roseobacteraceae</taxon>
        <taxon>Litoreibacter</taxon>
    </lineage>
</organism>
<feature type="compositionally biased region" description="Acidic residues" evidence="1">
    <location>
        <begin position="428"/>
        <end position="450"/>
    </location>
</feature>
<gene>
    <name evidence="2" type="ORF">BDE40_1547</name>
</gene>
<evidence type="ECO:0008006" key="4">
    <source>
        <dbReference type="Google" id="ProtNLM"/>
    </source>
</evidence>
<dbReference type="PROSITE" id="PS51257">
    <property type="entry name" value="PROKAR_LIPOPROTEIN"/>
    <property type="match status" value="1"/>
</dbReference>
<feature type="region of interest" description="Disordered" evidence="1">
    <location>
        <begin position="103"/>
        <end position="129"/>
    </location>
</feature>
<name>A0A4R7LL51_9RHOB</name>
<evidence type="ECO:0000256" key="1">
    <source>
        <dbReference type="SAM" id="MobiDB-lite"/>
    </source>
</evidence>
<dbReference type="Proteomes" id="UP000294563">
    <property type="component" value="Unassembled WGS sequence"/>
</dbReference>
<evidence type="ECO:0000313" key="2">
    <source>
        <dbReference type="EMBL" id="TDT74830.1"/>
    </source>
</evidence>
<dbReference type="OrthoDB" id="7798282at2"/>
<feature type="compositionally biased region" description="Basic and acidic residues" evidence="1">
    <location>
        <begin position="537"/>
        <end position="547"/>
    </location>
</feature>
<sequence>MVGDSKILTVSYGTFSCTLEGFDEPFSTMKAIAEYFRDLAADDRYFGAEPPTPDTEMLHQIAERTIQRRVAAELAENGVILRQTEASQQPAPEARALAVEMPTAEHREEQSPAPKADVMSSVSDVPAAPQQSPVRAAVASTIAAPEHGGGDTVAEKLQRIRAVVARENAAPAPYSEDQHAEELGATGFEDLEEDVPSALFDTPLDTGFDVGFEEEDEDALNAVMAGLTEADAADGVAEEDTDIADDPVVEDVAEDITDDTDVEAQEAEAEVAEAEATDEVEAEATEEVEAEVTEDVADEEVETVEAEAAQDAEPEAEDDAAEVEVEIEASDDATVEDDDTEANALREAVAEDDATDAAPEEIETLRTKPRRRIVVQKISRADMEAARAAKEAELPPELEAELMAELAEVEAEVAPVEETSVENSVAEDVADEADIEAAVEDEPQDDDADDILSRLTDSLDDPATDLDDATPTSVMDEDDGSDDVLKSLMEDAESAEVEAEVEAEAETEVEAEAETEVEAIDAEADEADVEDNADEAAETHAEEDAPKRKSFAAMAEDDAIERLMSTTSSRLENDESSVRRASIAHLKAAVAATKADSSIAEAADKRDEEELDQYRDDLARVVRPSRPVASGGRSDRPSPLVLVSEQRIDHPAVAPDAVAASAADIDVRPRRVTRGNLALQEEMEEEFDDENLFNEDTRITFAEYAAKAGALELPDLLEAAAAHYIEIEGAEHFTRPMLMRKLALISGPEAPSREDGLRAFGTLLRTGKIVKTDNGKFTLSKSSRFA</sequence>
<reference evidence="2 3" key="1">
    <citation type="submission" date="2019-03" db="EMBL/GenBank/DDBJ databases">
        <title>Genomic Encyclopedia of Archaeal and Bacterial Type Strains, Phase II (KMG-II): from individual species to whole genera.</title>
        <authorList>
            <person name="Goeker M."/>
        </authorList>
    </citation>
    <scope>NUCLEOTIDE SEQUENCE [LARGE SCALE GENOMIC DNA]</scope>
    <source>
        <strain evidence="2 3">DSM 29467</strain>
    </source>
</reference>
<protein>
    <recommendedName>
        <fullName evidence="4">Lipoprotein</fullName>
    </recommendedName>
</protein>
<evidence type="ECO:0000313" key="3">
    <source>
        <dbReference type="Proteomes" id="UP000294563"/>
    </source>
</evidence>
<keyword evidence="3" id="KW-1185">Reference proteome</keyword>
<feature type="compositionally biased region" description="Acidic residues" evidence="1">
    <location>
        <begin position="458"/>
        <end position="468"/>
    </location>
</feature>
<feature type="compositionally biased region" description="Acidic residues" evidence="1">
    <location>
        <begin position="490"/>
        <end position="536"/>
    </location>
</feature>
<accession>A0A4R7LL51</accession>
<dbReference type="RefSeq" id="WP_134013899.1">
    <property type="nucleotide sequence ID" value="NZ_SOBH01000002.1"/>
</dbReference>
<dbReference type="EMBL" id="SOBH01000002">
    <property type="protein sequence ID" value="TDT74830.1"/>
    <property type="molecule type" value="Genomic_DNA"/>
</dbReference>
<comment type="caution">
    <text evidence="2">The sequence shown here is derived from an EMBL/GenBank/DDBJ whole genome shotgun (WGS) entry which is preliminary data.</text>
</comment>
<dbReference type="AlphaFoldDB" id="A0A4R7LL51"/>
<feature type="region of interest" description="Disordered" evidence="1">
    <location>
        <begin position="413"/>
        <end position="550"/>
    </location>
</feature>
<proteinExistence type="predicted"/>